<name>A0A5N7BL96_9EURO</name>
<feature type="signal peptide" evidence="2">
    <location>
        <begin position="1"/>
        <end position="19"/>
    </location>
</feature>
<evidence type="ECO:0000256" key="1">
    <source>
        <dbReference type="SAM" id="Phobius"/>
    </source>
</evidence>
<keyword evidence="4" id="KW-1185">Reference proteome</keyword>
<dbReference type="Proteomes" id="UP000326198">
    <property type="component" value="Unassembled WGS sequence"/>
</dbReference>
<keyword evidence="1" id="KW-1133">Transmembrane helix</keyword>
<protein>
    <submittedName>
        <fullName evidence="3">Uncharacterized protein</fullName>
    </submittedName>
</protein>
<keyword evidence="2" id="KW-0732">Signal</keyword>
<sequence length="336" mass="37614">MLLRFLSVTGALCLSGCAALSLPETHKVELSGLDPEFRSRIISNARPTNVPTAICSFSDPECSQEIDLHSQLTLDFSTENGTLLANHDPIFPPTFPMRFHAVRHFQSGRETVDLAYELDVRPMPSRPDEELGGVFLLKLRLFDLQGRPASDHLVTITLSQDSDGNLQITQLETHPIHSHHHDDGPPSWMAQLTASLQAMKHAIKDCMHGAGMHNPTGRPHHGHMQPPVDKHRTIAPEHHRTHHRPGYWAGREKNVGRLMRPVVMPALLGVVAGVVACMVGFVMGKIMISIFYCVQSCRKQRQKKRQQRQVAIPRIVVLESEPSEKERLMAMCDDQC</sequence>
<dbReference type="PANTHER" id="PTHR40622:SF1">
    <property type="match status" value="1"/>
</dbReference>
<accession>A0A5N7BL96</accession>
<keyword evidence="1" id="KW-0472">Membrane</keyword>
<evidence type="ECO:0000313" key="4">
    <source>
        <dbReference type="Proteomes" id="UP000326198"/>
    </source>
</evidence>
<reference evidence="3 4" key="1">
    <citation type="submission" date="2019-04" db="EMBL/GenBank/DDBJ databases">
        <title>Friends and foes A comparative genomics studyof 23 Aspergillus species from section Flavi.</title>
        <authorList>
            <consortium name="DOE Joint Genome Institute"/>
            <person name="Kjaerbolling I."/>
            <person name="Vesth T."/>
            <person name="Frisvad J.C."/>
            <person name="Nybo J.L."/>
            <person name="Theobald S."/>
            <person name="Kildgaard S."/>
            <person name="Isbrandt T."/>
            <person name="Kuo A."/>
            <person name="Sato A."/>
            <person name="Lyhne E.K."/>
            <person name="Kogle M.E."/>
            <person name="Wiebenga A."/>
            <person name="Kun R.S."/>
            <person name="Lubbers R.J."/>
            <person name="Makela M.R."/>
            <person name="Barry K."/>
            <person name="Chovatia M."/>
            <person name="Clum A."/>
            <person name="Daum C."/>
            <person name="Haridas S."/>
            <person name="He G."/>
            <person name="LaButti K."/>
            <person name="Lipzen A."/>
            <person name="Mondo S."/>
            <person name="Riley R."/>
            <person name="Salamov A."/>
            <person name="Simmons B.A."/>
            <person name="Magnuson J.K."/>
            <person name="Henrissat B."/>
            <person name="Mortensen U.H."/>
            <person name="Larsen T.O."/>
            <person name="Devries R.P."/>
            <person name="Grigoriev I.V."/>
            <person name="Machida M."/>
            <person name="Baker S.E."/>
            <person name="Andersen M.R."/>
        </authorList>
    </citation>
    <scope>NUCLEOTIDE SEQUENCE [LARGE SCALE GENOMIC DNA]</scope>
    <source>
        <strain evidence="3 4">IBT 29228</strain>
    </source>
</reference>
<evidence type="ECO:0000256" key="2">
    <source>
        <dbReference type="SAM" id="SignalP"/>
    </source>
</evidence>
<dbReference type="PANTHER" id="PTHR40622">
    <property type="match status" value="1"/>
</dbReference>
<keyword evidence="1" id="KW-0812">Transmembrane</keyword>
<dbReference type="OrthoDB" id="4367799at2759"/>
<feature type="transmembrane region" description="Helical" evidence="1">
    <location>
        <begin position="266"/>
        <end position="294"/>
    </location>
</feature>
<feature type="chain" id="PRO_5024811432" evidence="2">
    <location>
        <begin position="20"/>
        <end position="336"/>
    </location>
</feature>
<organism evidence="3 4">
    <name type="scientific">Aspergillus bertholletiae</name>
    <dbReference type="NCBI Taxonomy" id="1226010"/>
    <lineage>
        <taxon>Eukaryota</taxon>
        <taxon>Fungi</taxon>
        <taxon>Dikarya</taxon>
        <taxon>Ascomycota</taxon>
        <taxon>Pezizomycotina</taxon>
        <taxon>Eurotiomycetes</taxon>
        <taxon>Eurotiomycetidae</taxon>
        <taxon>Eurotiales</taxon>
        <taxon>Aspergillaceae</taxon>
        <taxon>Aspergillus</taxon>
        <taxon>Aspergillus subgen. Circumdati</taxon>
    </lineage>
</organism>
<proteinExistence type="predicted"/>
<dbReference type="EMBL" id="ML736163">
    <property type="protein sequence ID" value="KAE8382277.1"/>
    <property type="molecule type" value="Genomic_DNA"/>
</dbReference>
<gene>
    <name evidence="3" type="ORF">BDV26DRAFT_15611</name>
</gene>
<dbReference type="AlphaFoldDB" id="A0A5N7BL96"/>
<evidence type="ECO:0000313" key="3">
    <source>
        <dbReference type="EMBL" id="KAE8382277.1"/>
    </source>
</evidence>